<dbReference type="EMBL" id="BMAW01128661">
    <property type="protein sequence ID" value="GFU26785.1"/>
    <property type="molecule type" value="Genomic_DNA"/>
</dbReference>
<comment type="caution">
    <text evidence="2">The sequence shown here is derived from an EMBL/GenBank/DDBJ whole genome shotgun (WGS) entry which is preliminary data.</text>
</comment>
<keyword evidence="3" id="KW-1185">Reference proteome</keyword>
<reference evidence="2" key="1">
    <citation type="submission" date="2020-08" db="EMBL/GenBank/DDBJ databases">
        <title>Multicomponent nature underlies the extraordinary mechanical properties of spider dragline silk.</title>
        <authorList>
            <person name="Kono N."/>
            <person name="Nakamura H."/>
            <person name="Mori M."/>
            <person name="Yoshida Y."/>
            <person name="Ohtoshi R."/>
            <person name="Malay A.D."/>
            <person name="Moran D.A.P."/>
            <person name="Tomita M."/>
            <person name="Numata K."/>
            <person name="Arakawa K."/>
        </authorList>
    </citation>
    <scope>NUCLEOTIDE SEQUENCE</scope>
</reference>
<feature type="region of interest" description="Disordered" evidence="1">
    <location>
        <begin position="1"/>
        <end position="74"/>
    </location>
</feature>
<name>A0A8X6UJB9_NEPPI</name>
<evidence type="ECO:0000313" key="2">
    <source>
        <dbReference type="EMBL" id="GFU26785.1"/>
    </source>
</evidence>
<organism evidence="2 3">
    <name type="scientific">Nephila pilipes</name>
    <name type="common">Giant wood spider</name>
    <name type="synonym">Nephila maculata</name>
    <dbReference type="NCBI Taxonomy" id="299642"/>
    <lineage>
        <taxon>Eukaryota</taxon>
        <taxon>Metazoa</taxon>
        <taxon>Ecdysozoa</taxon>
        <taxon>Arthropoda</taxon>
        <taxon>Chelicerata</taxon>
        <taxon>Arachnida</taxon>
        <taxon>Araneae</taxon>
        <taxon>Araneomorphae</taxon>
        <taxon>Entelegynae</taxon>
        <taxon>Araneoidea</taxon>
        <taxon>Nephilidae</taxon>
        <taxon>Nephila</taxon>
    </lineage>
</organism>
<gene>
    <name evidence="2" type="ORF">NPIL_289271</name>
</gene>
<dbReference type="AlphaFoldDB" id="A0A8X6UJB9"/>
<evidence type="ECO:0000256" key="1">
    <source>
        <dbReference type="SAM" id="MobiDB-lite"/>
    </source>
</evidence>
<proteinExistence type="predicted"/>
<feature type="compositionally biased region" description="Acidic residues" evidence="1">
    <location>
        <begin position="59"/>
        <end position="69"/>
    </location>
</feature>
<feature type="compositionally biased region" description="Polar residues" evidence="1">
    <location>
        <begin position="1"/>
        <end position="40"/>
    </location>
</feature>
<evidence type="ECO:0000313" key="3">
    <source>
        <dbReference type="Proteomes" id="UP000887013"/>
    </source>
</evidence>
<protein>
    <submittedName>
        <fullName evidence="2">Uncharacterized protein</fullName>
    </submittedName>
</protein>
<sequence>MQNGRNTQDAQSNNRRSNTPLRKSLSSYCSDTPRESSSGEEMSIFDPPIASSSGFQSVENDDSNSDEGLEDQRVPRVCVAYSVKNKLKHSAITLEELPNTSSKI</sequence>
<dbReference type="Proteomes" id="UP000887013">
    <property type="component" value="Unassembled WGS sequence"/>
</dbReference>
<accession>A0A8X6UJB9</accession>